<organism evidence="4 5">
    <name type="scientific">Spizellomyces punctatus (strain DAOM BR117)</name>
    <dbReference type="NCBI Taxonomy" id="645134"/>
    <lineage>
        <taxon>Eukaryota</taxon>
        <taxon>Fungi</taxon>
        <taxon>Fungi incertae sedis</taxon>
        <taxon>Chytridiomycota</taxon>
        <taxon>Chytridiomycota incertae sedis</taxon>
        <taxon>Chytridiomycetes</taxon>
        <taxon>Spizellomycetales</taxon>
        <taxon>Spizellomycetaceae</taxon>
        <taxon>Spizellomyces</taxon>
    </lineage>
</organism>
<feature type="compositionally biased region" description="Low complexity" evidence="2">
    <location>
        <begin position="160"/>
        <end position="171"/>
    </location>
</feature>
<proteinExistence type="predicted"/>
<sequence length="457" mass="50471">MDQLSEYRRRHAERTGQSLSDDMPGAFPSLSSDTRQTEQNTSTPDRQIEEDHLLAMRLAEEDEETYRRFRQQAEEDERYARELEREERARHEGALDETAVSTTQDHSLPSYRFGYEFSPRSVPSAVSASNDTDQHPSLSSSRRGSGGEQPPMTPLRRDPSSAASRSSQLDFDAQLAQQLALEESGYDPFHPSESDEEFSSRPSSSLSPFLHPSSRSASDRDERVAAALHDPMSAVLAHLFTSVPTRQTAMRRPEGGVRTFTFGYDSNRGFFAGRGGEDGSNTGSTSRLISPGMDPMLAALHLMSSVEPSSSSENNPYAAYRSHFRPLFVTQFGADLGGALFDAMPATYEDMLALAERLGPAKERGAKDDEISNLPVIKWGEKTADMEEKEGKACAICMSDFEKGDEVMMIPACAHPFHKSCGAQWLKVNRTCPICRKDIRDVKDSSGKAGPSTNKSS</sequence>
<dbReference type="GO" id="GO:0016567">
    <property type="term" value="P:protein ubiquitination"/>
    <property type="evidence" value="ECO:0007669"/>
    <property type="project" value="TreeGrafter"/>
</dbReference>
<feature type="region of interest" description="Disordered" evidence="2">
    <location>
        <begin position="185"/>
        <end position="222"/>
    </location>
</feature>
<dbReference type="eggNOG" id="KOG0800">
    <property type="taxonomic scope" value="Eukaryota"/>
</dbReference>
<evidence type="ECO:0000313" key="4">
    <source>
        <dbReference type="EMBL" id="KND04365.1"/>
    </source>
</evidence>
<evidence type="ECO:0000259" key="3">
    <source>
        <dbReference type="PROSITE" id="PS50089"/>
    </source>
</evidence>
<dbReference type="PROSITE" id="PS50089">
    <property type="entry name" value="ZF_RING_2"/>
    <property type="match status" value="1"/>
</dbReference>
<feature type="compositionally biased region" description="Low complexity" evidence="2">
    <location>
        <begin position="200"/>
        <end position="216"/>
    </location>
</feature>
<feature type="compositionally biased region" description="Basic and acidic residues" evidence="2">
    <location>
        <begin position="65"/>
        <end position="94"/>
    </location>
</feature>
<dbReference type="PANTHER" id="PTHR46171:SF3">
    <property type="entry name" value="GH10160P"/>
    <property type="match status" value="1"/>
</dbReference>
<dbReference type="SUPFAM" id="SSF57850">
    <property type="entry name" value="RING/U-box"/>
    <property type="match status" value="1"/>
</dbReference>
<evidence type="ECO:0000256" key="2">
    <source>
        <dbReference type="SAM" id="MobiDB-lite"/>
    </source>
</evidence>
<evidence type="ECO:0000256" key="1">
    <source>
        <dbReference type="PROSITE-ProRule" id="PRU00175"/>
    </source>
</evidence>
<dbReference type="InterPro" id="IPR013083">
    <property type="entry name" value="Znf_RING/FYVE/PHD"/>
</dbReference>
<feature type="region of interest" description="Disordered" evidence="2">
    <location>
        <begin position="1"/>
        <end position="171"/>
    </location>
</feature>
<dbReference type="SMART" id="SM00184">
    <property type="entry name" value="RING"/>
    <property type="match status" value="1"/>
</dbReference>
<name>A0A0L0HTY3_SPIPD</name>
<protein>
    <recommendedName>
        <fullName evidence="3">RING-type domain-containing protein</fullName>
    </recommendedName>
</protein>
<dbReference type="GeneID" id="27683846"/>
<dbReference type="InParanoid" id="A0A0L0HTY3"/>
<dbReference type="Pfam" id="PF13639">
    <property type="entry name" value="zf-RING_2"/>
    <property type="match status" value="1"/>
</dbReference>
<dbReference type="InterPro" id="IPR001841">
    <property type="entry name" value="Znf_RING"/>
</dbReference>
<dbReference type="Gene3D" id="3.30.40.10">
    <property type="entry name" value="Zinc/RING finger domain, C3HC4 (zinc finger)"/>
    <property type="match status" value="1"/>
</dbReference>
<dbReference type="VEuPathDB" id="FungiDB:SPPG_00094"/>
<dbReference type="EMBL" id="KQ257450">
    <property type="protein sequence ID" value="KND04365.1"/>
    <property type="molecule type" value="Genomic_DNA"/>
</dbReference>
<dbReference type="RefSeq" id="XP_016612404.1">
    <property type="nucleotide sequence ID" value="XM_016748431.1"/>
</dbReference>
<dbReference type="GO" id="GO:0008270">
    <property type="term" value="F:zinc ion binding"/>
    <property type="evidence" value="ECO:0007669"/>
    <property type="project" value="UniProtKB-KW"/>
</dbReference>
<gene>
    <name evidence="4" type="ORF">SPPG_00094</name>
</gene>
<dbReference type="STRING" id="645134.A0A0L0HTY3"/>
<keyword evidence="5" id="KW-1185">Reference proteome</keyword>
<dbReference type="AlphaFoldDB" id="A0A0L0HTY3"/>
<evidence type="ECO:0000313" key="5">
    <source>
        <dbReference type="Proteomes" id="UP000053201"/>
    </source>
</evidence>
<accession>A0A0L0HTY3</accession>
<keyword evidence="1" id="KW-0862">Zinc</keyword>
<dbReference type="GO" id="GO:0061630">
    <property type="term" value="F:ubiquitin protein ligase activity"/>
    <property type="evidence" value="ECO:0007669"/>
    <property type="project" value="TreeGrafter"/>
</dbReference>
<feature type="compositionally biased region" description="Low complexity" evidence="2">
    <location>
        <begin position="118"/>
        <end position="129"/>
    </location>
</feature>
<dbReference type="OrthoDB" id="8062037at2759"/>
<dbReference type="PANTHER" id="PTHR46171">
    <property type="entry name" value="GH10160P"/>
    <property type="match status" value="1"/>
</dbReference>
<feature type="compositionally biased region" description="Polar residues" evidence="2">
    <location>
        <begin position="29"/>
        <end position="45"/>
    </location>
</feature>
<reference evidence="4 5" key="1">
    <citation type="submission" date="2009-08" db="EMBL/GenBank/DDBJ databases">
        <title>The Genome Sequence of Spizellomyces punctatus strain DAOM BR117.</title>
        <authorList>
            <consortium name="The Broad Institute Genome Sequencing Platform"/>
            <person name="Russ C."/>
            <person name="Cuomo C."/>
            <person name="Shea T."/>
            <person name="Young S.K."/>
            <person name="Zeng Q."/>
            <person name="Koehrsen M."/>
            <person name="Haas B."/>
            <person name="Borodovsky M."/>
            <person name="Guigo R."/>
            <person name="Alvarado L."/>
            <person name="Berlin A."/>
            <person name="Bochicchio J."/>
            <person name="Borenstein D."/>
            <person name="Chapman S."/>
            <person name="Chen Z."/>
            <person name="Engels R."/>
            <person name="Freedman E."/>
            <person name="Gellesch M."/>
            <person name="Goldberg J."/>
            <person name="Griggs A."/>
            <person name="Gujja S."/>
            <person name="Heiman D."/>
            <person name="Hepburn T."/>
            <person name="Howarth C."/>
            <person name="Jen D."/>
            <person name="Larson L."/>
            <person name="Lewis B."/>
            <person name="Mehta T."/>
            <person name="Park D."/>
            <person name="Pearson M."/>
            <person name="Roberts A."/>
            <person name="Saif S."/>
            <person name="Shenoy N."/>
            <person name="Sisk P."/>
            <person name="Stolte C."/>
            <person name="Sykes S."/>
            <person name="Thomson T."/>
            <person name="Walk T."/>
            <person name="White J."/>
            <person name="Yandava C."/>
            <person name="Burger G."/>
            <person name="Gray M.W."/>
            <person name="Holland P.W.H."/>
            <person name="King N."/>
            <person name="Lang F.B.F."/>
            <person name="Roger A.J."/>
            <person name="Ruiz-Trillo I."/>
            <person name="Lander E."/>
            <person name="Nusbaum C."/>
        </authorList>
    </citation>
    <scope>NUCLEOTIDE SEQUENCE [LARGE SCALE GENOMIC DNA]</scope>
    <source>
        <strain evidence="4 5">DAOM BR117</strain>
    </source>
</reference>
<keyword evidence="1" id="KW-0479">Metal-binding</keyword>
<dbReference type="Proteomes" id="UP000053201">
    <property type="component" value="Unassembled WGS sequence"/>
</dbReference>
<feature type="domain" description="RING-type" evidence="3">
    <location>
        <begin position="394"/>
        <end position="436"/>
    </location>
</feature>
<keyword evidence="1" id="KW-0863">Zinc-finger</keyword>